<dbReference type="InterPro" id="IPR036249">
    <property type="entry name" value="Thioredoxin-like_sf"/>
</dbReference>
<organism evidence="2 3">
    <name type="scientific">Candidatus Thiodiazotropha endoloripes</name>
    <dbReference type="NCBI Taxonomy" id="1818881"/>
    <lineage>
        <taxon>Bacteria</taxon>
        <taxon>Pseudomonadati</taxon>
        <taxon>Pseudomonadota</taxon>
        <taxon>Gammaproteobacteria</taxon>
        <taxon>Chromatiales</taxon>
        <taxon>Sedimenticolaceae</taxon>
        <taxon>Candidatus Thiodiazotropha</taxon>
    </lineage>
</organism>
<reference evidence="2 3" key="1">
    <citation type="submission" date="2016-03" db="EMBL/GenBank/DDBJ databases">
        <title>Chemosynthetic sulphur-oxidizing symbionts of marine invertebrate animals are capable of nitrogen fixation.</title>
        <authorList>
            <person name="Petersen J.M."/>
            <person name="Kemper A."/>
            <person name="Gruber-Vodicka H."/>
            <person name="Cardini U."/>
            <person name="Geest Mvander."/>
            <person name="Kleiner M."/>
            <person name="Bulgheresi S."/>
            <person name="Fussmann M."/>
            <person name="Herbold C."/>
            <person name="Seah B.K.B."/>
            <person name="Antony C.Paul."/>
            <person name="Liu D."/>
            <person name="Belitz A."/>
            <person name="Weber M."/>
        </authorList>
    </citation>
    <scope>NUCLEOTIDE SEQUENCE [LARGE SCALE GENOMIC DNA]</scope>
    <source>
        <strain evidence="2">G_D</strain>
    </source>
</reference>
<dbReference type="Proteomes" id="UP000094849">
    <property type="component" value="Unassembled WGS sequence"/>
</dbReference>
<name>A0A1E2UMA4_9GAMM</name>
<evidence type="ECO:0000313" key="2">
    <source>
        <dbReference type="EMBL" id="ODB95712.1"/>
    </source>
</evidence>
<dbReference type="PROSITE" id="PS51352">
    <property type="entry name" value="THIOREDOXIN_2"/>
    <property type="match status" value="1"/>
</dbReference>
<dbReference type="EMBL" id="LVJZ01000003">
    <property type="protein sequence ID" value="ODB95712.1"/>
    <property type="molecule type" value="Genomic_DNA"/>
</dbReference>
<evidence type="ECO:0000259" key="1">
    <source>
        <dbReference type="PROSITE" id="PS51352"/>
    </source>
</evidence>
<feature type="domain" description="Thioredoxin" evidence="1">
    <location>
        <begin position="25"/>
        <end position="158"/>
    </location>
</feature>
<dbReference type="STRING" id="1818881.A3196_02450"/>
<protein>
    <recommendedName>
        <fullName evidence="1">Thioredoxin domain-containing protein</fullName>
    </recommendedName>
</protein>
<comment type="caution">
    <text evidence="2">The sequence shown here is derived from an EMBL/GenBank/DDBJ whole genome shotgun (WGS) entry which is preliminary data.</text>
</comment>
<gene>
    <name evidence="2" type="ORF">A3196_02450</name>
</gene>
<dbReference type="InterPro" id="IPR012336">
    <property type="entry name" value="Thioredoxin-like_fold"/>
</dbReference>
<dbReference type="InterPro" id="IPR013766">
    <property type="entry name" value="Thioredoxin_domain"/>
</dbReference>
<dbReference type="AlphaFoldDB" id="A0A1E2UMA4"/>
<dbReference type="Pfam" id="PF13098">
    <property type="entry name" value="Thioredoxin_2"/>
    <property type="match status" value="2"/>
</dbReference>
<keyword evidence="3" id="KW-1185">Reference proteome</keyword>
<accession>A0A1E2UMA4</accession>
<sequence length="330" mass="37558">MLTLFLTLGHGLANADTTKRGEITGGVAHSAPDWFKESFLEIADDVDEANDSGKHVLLFFQLNGCPYCDRMLSEIFEADPLMSYIQEHFDVIAINVRGDREIAFNEELSTTEKKLSEQLNVWATPGIIFLDTNNKPVVRVDGYRSPDRFKHILRYVADKTYKQQKLATYLQQELKTNVYSLRPNELFSELTDLSSVSGPLAVIFEDSQCHDCVEFHQHTLADEAVIKELKKFTILRLDASSKAPLVDVDGNTTTPAEWASQLQMTYRPGVALFADGKLLRRYDSLLFRHHFKEGFRWISSGSYKKEDYPTYSARRTEELLAAGENIDLSR</sequence>
<proteinExistence type="predicted"/>
<evidence type="ECO:0000313" key="3">
    <source>
        <dbReference type="Proteomes" id="UP000094849"/>
    </source>
</evidence>
<dbReference type="SUPFAM" id="SSF52833">
    <property type="entry name" value="Thioredoxin-like"/>
    <property type="match status" value="2"/>
</dbReference>
<dbReference type="Gene3D" id="3.40.30.10">
    <property type="entry name" value="Glutaredoxin"/>
    <property type="match status" value="2"/>
</dbReference>